<protein>
    <submittedName>
        <fullName evidence="1">Toxin-antitoxin system HicB family antitoxin</fullName>
    </submittedName>
</protein>
<evidence type="ECO:0000313" key="3">
    <source>
        <dbReference type="Proteomes" id="UP000217881"/>
    </source>
</evidence>
<evidence type="ECO:0000313" key="1">
    <source>
        <dbReference type="EMBL" id="PCC41456.1"/>
    </source>
</evidence>
<dbReference type="EMBL" id="NRGQ01000034">
    <property type="protein sequence ID" value="PCC41456.1"/>
    <property type="molecule type" value="Genomic_DNA"/>
</dbReference>
<dbReference type="GO" id="GO:0006355">
    <property type="term" value="P:regulation of DNA-templated transcription"/>
    <property type="evidence" value="ECO:0007669"/>
    <property type="project" value="InterPro"/>
</dbReference>
<dbReference type="InterPro" id="IPR010985">
    <property type="entry name" value="Ribbon_hlx_hlx"/>
</dbReference>
<dbReference type="Pfam" id="PF05534">
    <property type="entry name" value="HicB"/>
    <property type="match status" value="1"/>
</dbReference>
<dbReference type="Proteomes" id="UP000218620">
    <property type="component" value="Unassembled WGS sequence"/>
</dbReference>
<dbReference type="InterPro" id="IPR008651">
    <property type="entry name" value="Uncharacterised_HicB"/>
</dbReference>
<evidence type="ECO:0000313" key="4">
    <source>
        <dbReference type="Proteomes" id="UP000218620"/>
    </source>
</evidence>
<comment type="caution">
    <text evidence="1">The sequence shown here is derived from an EMBL/GenBank/DDBJ whole genome shotgun (WGS) entry which is preliminary data.</text>
</comment>
<dbReference type="SUPFAM" id="SSF47598">
    <property type="entry name" value="Ribbon-helix-helix"/>
    <property type="match status" value="1"/>
</dbReference>
<dbReference type="AlphaFoldDB" id="A0A2A3YQ19"/>
<evidence type="ECO:0000313" key="2">
    <source>
        <dbReference type="EMBL" id="PCC55638.1"/>
    </source>
</evidence>
<dbReference type="Proteomes" id="UP000217881">
    <property type="component" value="Unassembled WGS sequence"/>
</dbReference>
<accession>A0A2A3YQ19</accession>
<sequence>MSTEHYTYRVRWSPVDQEHVGTVAEFPSLSWLDADPRAAFDGIRNLVTEVLEDMAQTGEEPPVALADRDYSGKFLVRVPPEAHRQLALDAAEQNVSLNRLAAQRLAAS</sequence>
<organism evidence="1 4">
    <name type="scientific">Brevibacterium aurantiacum</name>
    <dbReference type="NCBI Taxonomy" id="273384"/>
    <lineage>
        <taxon>Bacteria</taxon>
        <taxon>Bacillati</taxon>
        <taxon>Actinomycetota</taxon>
        <taxon>Actinomycetes</taxon>
        <taxon>Micrococcales</taxon>
        <taxon>Brevibacteriaceae</taxon>
        <taxon>Brevibacterium</taxon>
    </lineage>
</organism>
<proteinExistence type="predicted"/>
<gene>
    <name evidence="2" type="ORF">CIK59_00085</name>
    <name evidence="1" type="ORF">CIK65_17530</name>
</gene>
<dbReference type="RefSeq" id="WP_096145505.1">
    <property type="nucleotide sequence ID" value="NZ_NRGQ01000034.1"/>
</dbReference>
<name>A0A2A3YQ19_BREAU</name>
<accession>A0A368MBN7</accession>
<dbReference type="EMBL" id="NRHA01000002">
    <property type="protein sequence ID" value="PCC55638.1"/>
    <property type="molecule type" value="Genomic_DNA"/>
</dbReference>
<reference evidence="3 4" key="1">
    <citation type="journal article" date="2017" name="Elife">
        <title>Extensive horizontal gene transfer in cheese-associated bacteria.</title>
        <authorList>
            <person name="Bonham K.S."/>
            <person name="Wolfe B.E."/>
            <person name="Dutton R.J."/>
        </authorList>
    </citation>
    <scope>NUCLEOTIDE SEQUENCE [LARGE SCALE GENOMIC DNA]</scope>
    <source>
        <strain evidence="2 3">738_8</strain>
        <strain evidence="1 4">962_8</strain>
    </source>
</reference>